<evidence type="ECO:0000313" key="3">
    <source>
        <dbReference type="EMBL" id="PVZ72237.1"/>
    </source>
</evidence>
<dbReference type="EMBL" id="QDDL01000001">
    <property type="protein sequence ID" value="PVZ72237.1"/>
    <property type="molecule type" value="Genomic_DNA"/>
</dbReference>
<keyword evidence="1" id="KW-0472">Membrane</keyword>
<feature type="transmembrane region" description="Helical" evidence="1">
    <location>
        <begin position="179"/>
        <end position="197"/>
    </location>
</feature>
<dbReference type="Proteomes" id="UP000244906">
    <property type="component" value="Unassembled WGS sequence"/>
</dbReference>
<dbReference type="RefSeq" id="WP_116685823.1">
    <property type="nucleotide sequence ID" value="NZ_CAWNYD010000001.1"/>
</dbReference>
<organism evidence="3 4">
    <name type="scientific">Pelagibaculum spongiae</name>
    <dbReference type="NCBI Taxonomy" id="2080658"/>
    <lineage>
        <taxon>Bacteria</taxon>
        <taxon>Pseudomonadati</taxon>
        <taxon>Pseudomonadota</taxon>
        <taxon>Gammaproteobacteria</taxon>
        <taxon>Oceanospirillales</taxon>
        <taxon>Pelagibaculum</taxon>
    </lineage>
</organism>
<feature type="transmembrane region" description="Helical" evidence="1">
    <location>
        <begin position="75"/>
        <end position="92"/>
    </location>
</feature>
<reference evidence="3 4" key="1">
    <citation type="submission" date="2018-04" db="EMBL/GenBank/DDBJ databases">
        <title>Thalassorhabdus spongiae gen. nov., sp. nov., isolated from a marine sponge in South-West Iceland.</title>
        <authorList>
            <person name="Knobloch S."/>
            <person name="Daussin A."/>
            <person name="Johannsson R."/>
            <person name="Marteinsson V.T."/>
        </authorList>
    </citation>
    <scope>NUCLEOTIDE SEQUENCE [LARGE SCALE GENOMIC DNA]</scope>
    <source>
        <strain evidence="3 4">Hp12</strain>
    </source>
</reference>
<feature type="transmembrane region" description="Helical" evidence="1">
    <location>
        <begin position="42"/>
        <end position="63"/>
    </location>
</feature>
<sequence length="284" mass="32524">MGERRNMGSGQLYFLSVLTLASMFFLNAVFSKSQLGVFVNYLPLLVFLVSVCLVSFAMAKGYLTRKDISAGKKELLFNVVLLVFLASVFHVISNKYGIEIPLNQIFGMTIYYLVWVAFPEEVIFRLIPSIVWKHSFFRTVLFGSVAFALIHIHKDIWLTAYFFTFGVLLSVLRQYNFSLLSLMTLHSLVNLATYLVAKNSVPIPSVTFYVVMPFCLLCIATASGWILHRKKIQKLKISFTEISVDKELSVDFQYQKVNESLENRPQVIVRRRRMASVRDLEAII</sequence>
<feature type="transmembrane region" description="Helical" evidence="1">
    <location>
        <begin position="12"/>
        <end position="30"/>
    </location>
</feature>
<comment type="caution">
    <text evidence="3">The sequence shown here is derived from an EMBL/GenBank/DDBJ whole genome shotgun (WGS) entry which is preliminary data.</text>
</comment>
<accession>A0A2V1H4W1</accession>
<gene>
    <name evidence="3" type="ORF">DC094_04280</name>
</gene>
<dbReference type="AlphaFoldDB" id="A0A2V1H4W1"/>
<dbReference type="InterPro" id="IPR003675">
    <property type="entry name" value="Rce1/LyrA-like_dom"/>
</dbReference>
<dbReference type="GO" id="GO:0080120">
    <property type="term" value="P:CAAX-box protein maturation"/>
    <property type="evidence" value="ECO:0007669"/>
    <property type="project" value="UniProtKB-ARBA"/>
</dbReference>
<evidence type="ECO:0000259" key="2">
    <source>
        <dbReference type="Pfam" id="PF02517"/>
    </source>
</evidence>
<keyword evidence="1" id="KW-0812">Transmembrane</keyword>
<feature type="domain" description="CAAX prenyl protease 2/Lysostaphin resistance protein A-like" evidence="2">
    <location>
        <begin position="106"/>
        <end position="191"/>
    </location>
</feature>
<feature type="transmembrane region" description="Helical" evidence="1">
    <location>
        <begin position="98"/>
        <end position="118"/>
    </location>
</feature>
<keyword evidence="1" id="KW-1133">Transmembrane helix</keyword>
<evidence type="ECO:0000256" key="1">
    <source>
        <dbReference type="SAM" id="Phobius"/>
    </source>
</evidence>
<feature type="transmembrane region" description="Helical" evidence="1">
    <location>
        <begin position="203"/>
        <end position="227"/>
    </location>
</feature>
<name>A0A2V1H4W1_9GAMM</name>
<dbReference type="Pfam" id="PF02517">
    <property type="entry name" value="Rce1-like"/>
    <property type="match status" value="1"/>
</dbReference>
<dbReference type="GO" id="GO:0004175">
    <property type="term" value="F:endopeptidase activity"/>
    <property type="evidence" value="ECO:0007669"/>
    <property type="project" value="UniProtKB-ARBA"/>
</dbReference>
<protein>
    <recommendedName>
        <fullName evidence="2">CAAX prenyl protease 2/Lysostaphin resistance protein A-like domain-containing protein</fullName>
    </recommendedName>
</protein>
<proteinExistence type="predicted"/>
<feature type="transmembrane region" description="Helical" evidence="1">
    <location>
        <begin position="156"/>
        <end position="172"/>
    </location>
</feature>
<evidence type="ECO:0000313" key="4">
    <source>
        <dbReference type="Proteomes" id="UP000244906"/>
    </source>
</evidence>
<keyword evidence="4" id="KW-1185">Reference proteome</keyword>
<feature type="transmembrane region" description="Helical" evidence="1">
    <location>
        <begin position="130"/>
        <end position="150"/>
    </location>
</feature>